<accession>A0A183HTU7</accession>
<organism evidence="4">
    <name type="scientific">Onchocerca flexuosa</name>
    <dbReference type="NCBI Taxonomy" id="387005"/>
    <lineage>
        <taxon>Eukaryota</taxon>
        <taxon>Metazoa</taxon>
        <taxon>Ecdysozoa</taxon>
        <taxon>Nematoda</taxon>
        <taxon>Chromadorea</taxon>
        <taxon>Rhabditida</taxon>
        <taxon>Spirurina</taxon>
        <taxon>Spiruromorpha</taxon>
        <taxon>Filarioidea</taxon>
        <taxon>Onchocercidae</taxon>
        <taxon>Onchocerca</taxon>
    </lineage>
</organism>
<dbReference type="GO" id="GO:0015074">
    <property type="term" value="P:DNA integration"/>
    <property type="evidence" value="ECO:0007669"/>
    <property type="project" value="InterPro"/>
</dbReference>
<dbReference type="GO" id="GO:0003676">
    <property type="term" value="F:nucleic acid binding"/>
    <property type="evidence" value="ECO:0007669"/>
    <property type="project" value="InterPro"/>
</dbReference>
<dbReference type="PROSITE" id="PS50994">
    <property type="entry name" value="INTEGRASE"/>
    <property type="match status" value="1"/>
</dbReference>
<dbReference type="PANTHER" id="PTHR47331:SF2">
    <property type="match status" value="1"/>
</dbReference>
<dbReference type="WBParaSite" id="OFLC_0001090901-mRNA-1">
    <property type="protein sequence ID" value="OFLC_0001090901-mRNA-1"/>
    <property type="gene ID" value="OFLC_0001090901"/>
</dbReference>
<reference evidence="4" key="1">
    <citation type="submission" date="2016-06" db="UniProtKB">
        <authorList>
            <consortium name="WormBaseParasite"/>
        </authorList>
    </citation>
    <scope>IDENTIFICATION</scope>
</reference>
<evidence type="ECO:0000313" key="3">
    <source>
        <dbReference type="Proteomes" id="UP000267606"/>
    </source>
</evidence>
<keyword evidence="3" id="KW-1185">Reference proteome</keyword>
<reference evidence="2 3" key="2">
    <citation type="submission" date="2018-11" db="EMBL/GenBank/DDBJ databases">
        <authorList>
            <consortium name="Pathogen Informatics"/>
        </authorList>
    </citation>
    <scope>NUCLEOTIDE SEQUENCE [LARGE SCALE GENOMIC DNA]</scope>
</reference>
<evidence type="ECO:0000313" key="4">
    <source>
        <dbReference type="WBParaSite" id="OFLC_0001090901-mRNA-1"/>
    </source>
</evidence>
<evidence type="ECO:0000259" key="1">
    <source>
        <dbReference type="PROSITE" id="PS50994"/>
    </source>
</evidence>
<feature type="domain" description="Integrase catalytic" evidence="1">
    <location>
        <begin position="1"/>
        <end position="150"/>
    </location>
</feature>
<dbReference type="InterPro" id="IPR012337">
    <property type="entry name" value="RNaseH-like_sf"/>
</dbReference>
<dbReference type="Proteomes" id="UP000267606">
    <property type="component" value="Unassembled WGS sequence"/>
</dbReference>
<dbReference type="STRING" id="387005.A0A183HTU7"/>
<dbReference type="InterPro" id="IPR036397">
    <property type="entry name" value="RNaseH_sf"/>
</dbReference>
<dbReference type="EMBL" id="UZAJ01015125">
    <property type="protein sequence ID" value="VDO72361.1"/>
    <property type="molecule type" value="Genomic_DNA"/>
</dbReference>
<dbReference type="SUPFAM" id="SSF53098">
    <property type="entry name" value="Ribonuclease H-like"/>
    <property type="match status" value="1"/>
</dbReference>
<gene>
    <name evidence="2" type="ORF">OFLC_LOCUS10914</name>
</gene>
<proteinExistence type="predicted"/>
<dbReference type="AlphaFoldDB" id="A0A183HTU7"/>
<evidence type="ECO:0000313" key="2">
    <source>
        <dbReference type="EMBL" id="VDO72361.1"/>
    </source>
</evidence>
<dbReference type="Gene3D" id="3.30.420.10">
    <property type="entry name" value="Ribonuclease H-like superfamily/Ribonuclease H"/>
    <property type="match status" value="1"/>
</dbReference>
<sequence length="169" mass="19287">TLLTCFTTRAVHLELVDDLTAESFLTVLRRFVARWGYPELILSDNASQFQLVFQTINEQDSQLTNFLTKKGMVWNNIIPKAPWSGGIYERMIGITKNALRKAIGRKLLKERELITLITGIESIHNTRPLTYVNFDDSIVLRPIDFISPNACLSIPTVMMITKTNLFLIN</sequence>
<dbReference type="InterPro" id="IPR001584">
    <property type="entry name" value="Integrase_cat-core"/>
</dbReference>
<name>A0A183HTU7_9BILA</name>
<dbReference type="PANTHER" id="PTHR47331">
    <property type="entry name" value="PHD-TYPE DOMAIN-CONTAINING PROTEIN"/>
    <property type="match status" value="1"/>
</dbReference>
<protein>
    <submittedName>
        <fullName evidence="4">Integrase catalytic domain-containing protein</fullName>
    </submittedName>
</protein>